<evidence type="ECO:0000313" key="3">
    <source>
        <dbReference type="Proteomes" id="UP000610746"/>
    </source>
</evidence>
<dbReference type="AlphaFoldDB" id="A0A8J8G4S2"/>
<comment type="caution">
    <text evidence="2">The sequence shown here is derived from an EMBL/GenBank/DDBJ whole genome shotgun (WGS) entry which is preliminary data.</text>
</comment>
<evidence type="ECO:0000313" key="2">
    <source>
        <dbReference type="EMBL" id="NRS91254.1"/>
    </source>
</evidence>
<reference evidence="2" key="1">
    <citation type="submission" date="2020-05" db="EMBL/GenBank/DDBJ databases">
        <title>Genomic Encyclopedia of Type Strains, Phase IV (KMG-V): Genome sequencing to study the core and pangenomes of soil and plant-associated prokaryotes.</title>
        <authorList>
            <person name="Whitman W."/>
        </authorList>
    </citation>
    <scope>NUCLEOTIDE SEQUENCE</scope>
    <source>
        <strain evidence="2">16F</strain>
    </source>
</reference>
<name>A0A8J8G4S2_9FLAO</name>
<keyword evidence="3" id="KW-1185">Reference proteome</keyword>
<accession>A0A8J8G4S2</accession>
<feature type="transmembrane region" description="Helical" evidence="1">
    <location>
        <begin position="46"/>
        <end position="66"/>
    </location>
</feature>
<gene>
    <name evidence="2" type="ORF">HNQ03_000320</name>
</gene>
<evidence type="ECO:0000256" key="1">
    <source>
        <dbReference type="SAM" id="Phobius"/>
    </source>
</evidence>
<sequence>MLNLVSISFYILISFYITIFIGYKCYKIGDVYLLNFIKNVEICKSINHTLLIGYYLVNLGYIAYSIHSWQTVKNISQGFLAVSTQLSTILIILCVLHYANIAGIYFLRKKQNINL</sequence>
<protein>
    <submittedName>
        <fullName evidence="2">Uncharacterized protein</fullName>
    </submittedName>
</protein>
<keyword evidence="1" id="KW-1133">Transmembrane helix</keyword>
<keyword evidence="1" id="KW-0472">Membrane</keyword>
<dbReference type="EMBL" id="JABSNO010000002">
    <property type="protein sequence ID" value="NRS91254.1"/>
    <property type="molecule type" value="Genomic_DNA"/>
</dbReference>
<keyword evidence="1" id="KW-0812">Transmembrane</keyword>
<feature type="transmembrane region" description="Helical" evidence="1">
    <location>
        <begin position="86"/>
        <end position="107"/>
    </location>
</feature>
<dbReference type="RefSeq" id="WP_173777891.1">
    <property type="nucleotide sequence ID" value="NZ_JABSNO010000002.1"/>
</dbReference>
<feature type="transmembrane region" description="Helical" evidence="1">
    <location>
        <begin position="6"/>
        <end position="26"/>
    </location>
</feature>
<organism evidence="2 3">
    <name type="scientific">Frigoriflavimonas asaccharolytica</name>
    <dbReference type="NCBI Taxonomy" id="2735899"/>
    <lineage>
        <taxon>Bacteria</taxon>
        <taxon>Pseudomonadati</taxon>
        <taxon>Bacteroidota</taxon>
        <taxon>Flavobacteriia</taxon>
        <taxon>Flavobacteriales</taxon>
        <taxon>Weeksellaceae</taxon>
        <taxon>Frigoriflavimonas</taxon>
    </lineage>
</organism>
<dbReference type="Proteomes" id="UP000610746">
    <property type="component" value="Unassembled WGS sequence"/>
</dbReference>
<proteinExistence type="predicted"/>